<comment type="caution">
    <text evidence="1">The sequence shown here is derived from an EMBL/GenBank/DDBJ whole genome shotgun (WGS) entry which is preliminary data.</text>
</comment>
<organism evidence="1 2">
    <name type="scientific">Leucogyrophana mollusca</name>
    <dbReference type="NCBI Taxonomy" id="85980"/>
    <lineage>
        <taxon>Eukaryota</taxon>
        <taxon>Fungi</taxon>
        <taxon>Dikarya</taxon>
        <taxon>Basidiomycota</taxon>
        <taxon>Agaricomycotina</taxon>
        <taxon>Agaricomycetes</taxon>
        <taxon>Agaricomycetidae</taxon>
        <taxon>Boletales</taxon>
        <taxon>Boletales incertae sedis</taxon>
        <taxon>Leucogyrophana</taxon>
    </lineage>
</organism>
<protein>
    <submittedName>
        <fullName evidence="1">Subtilisin-like protein</fullName>
    </submittedName>
</protein>
<dbReference type="EMBL" id="MU266359">
    <property type="protein sequence ID" value="KAH7927947.1"/>
    <property type="molecule type" value="Genomic_DNA"/>
</dbReference>
<dbReference type="Proteomes" id="UP000790709">
    <property type="component" value="Unassembled WGS sequence"/>
</dbReference>
<evidence type="ECO:0000313" key="2">
    <source>
        <dbReference type="Proteomes" id="UP000790709"/>
    </source>
</evidence>
<keyword evidence="2" id="KW-1185">Reference proteome</keyword>
<gene>
    <name evidence="1" type="ORF">BV22DRAFT_1031282</name>
</gene>
<sequence length="613" mass="66220">MLSLLSWLTLSLVVVSGATSPWTLHERRSHIPPGWNRARKHEPSAIIPLRIALTQPNIDQIGSYLNDVSHPDSPNYGDHWTPDQVATKFAPTKETINTVRDWLLQSGVDPARVEVSPGKGWLHVNSTVGEVEGLLRAKYYVYVHDTGAEHVASESYHLPAHVTPHVDFVTPTIHFDARLAHEGGPTTSGIVTKVSAKAKGCDEEITPSCLRALYGLPNKPVSAKKNSFGIVEFTPQTHRQSDLNSFAKKYSTGLSGVSPKMVSIDGGVLQTKLTDDNYYAESSADLEYGMSLVGPKQEVTLYQVGDTHRGASFNNFLDAIDGFYCIFENGDDASHDTIYPDNVPGGYKGKQPCGTVKPTNVISTSYKYNEADLSDLYAGRQCLEYGKLGIMGITVLYPSGDDGVEGGRGLCLTPKGKQTSKGKVFNPSFPASCPFVTAVGATRIASGGSVHDPESAWDHSGGGWSNYFGMPAYQADAVKSYLKHHHPGYSGDIWNSTGKSRAYPDLSAIGYNVMIVIRDEVMTISGTSLSTPIVGAILTLVNDARINAGKRPIGFINSAIYSEKFSGAFHDVTTGTNPGCGTKGFEAVKGWDPVTGLGTPNFPRMVEAWLKLR</sequence>
<name>A0ACB8BSX8_9AGAM</name>
<accession>A0ACB8BSX8</accession>
<evidence type="ECO:0000313" key="1">
    <source>
        <dbReference type="EMBL" id="KAH7927947.1"/>
    </source>
</evidence>
<proteinExistence type="predicted"/>
<reference evidence="1" key="1">
    <citation type="journal article" date="2021" name="New Phytol.">
        <title>Evolutionary innovations through gain and loss of genes in the ectomycorrhizal Boletales.</title>
        <authorList>
            <person name="Wu G."/>
            <person name="Miyauchi S."/>
            <person name="Morin E."/>
            <person name="Kuo A."/>
            <person name="Drula E."/>
            <person name="Varga T."/>
            <person name="Kohler A."/>
            <person name="Feng B."/>
            <person name="Cao Y."/>
            <person name="Lipzen A."/>
            <person name="Daum C."/>
            <person name="Hundley H."/>
            <person name="Pangilinan J."/>
            <person name="Johnson J."/>
            <person name="Barry K."/>
            <person name="LaButti K."/>
            <person name="Ng V."/>
            <person name="Ahrendt S."/>
            <person name="Min B."/>
            <person name="Choi I.G."/>
            <person name="Park H."/>
            <person name="Plett J.M."/>
            <person name="Magnuson J."/>
            <person name="Spatafora J.W."/>
            <person name="Nagy L.G."/>
            <person name="Henrissat B."/>
            <person name="Grigoriev I.V."/>
            <person name="Yang Z.L."/>
            <person name="Xu J."/>
            <person name="Martin F.M."/>
        </authorList>
    </citation>
    <scope>NUCLEOTIDE SEQUENCE</scope>
    <source>
        <strain evidence="1">KUC20120723A-06</strain>
    </source>
</reference>